<dbReference type="Pfam" id="PF07743">
    <property type="entry name" value="HSCB_C"/>
    <property type="match status" value="1"/>
</dbReference>
<feature type="domain" description="J" evidence="3">
    <location>
        <begin position="69"/>
        <end position="143"/>
    </location>
</feature>
<dbReference type="SUPFAM" id="SSF46565">
    <property type="entry name" value="Chaperone J-domain"/>
    <property type="match status" value="1"/>
</dbReference>
<dbReference type="PROSITE" id="PS50076">
    <property type="entry name" value="DNAJ_2"/>
    <property type="match status" value="1"/>
</dbReference>
<reference evidence="4" key="1">
    <citation type="journal article" date="2014" name="Genome Announc.">
        <title>De novo whole-genome sequence and genome annotation of Lichtheimia ramosa.</title>
        <authorList>
            <person name="Linde J."/>
            <person name="Schwartze V."/>
            <person name="Binder U."/>
            <person name="Lass-Florl C."/>
            <person name="Voigt K."/>
            <person name="Horn F."/>
        </authorList>
    </citation>
    <scope>NUCLEOTIDE SEQUENCE</scope>
    <source>
        <strain evidence="4">JMRC FSU:6197</strain>
    </source>
</reference>
<protein>
    <recommendedName>
        <fullName evidence="3">J domain-containing protein</fullName>
    </recommendedName>
</protein>
<evidence type="ECO:0000256" key="1">
    <source>
        <dbReference type="ARBA" id="ARBA00010476"/>
    </source>
</evidence>
<dbReference type="PANTHER" id="PTHR14021">
    <property type="entry name" value="IRON-SULFUR CLUSTER CO-CHAPERONE PROTEIN HSCB"/>
    <property type="match status" value="1"/>
</dbReference>
<dbReference type="GO" id="GO:0001671">
    <property type="term" value="F:ATPase activator activity"/>
    <property type="evidence" value="ECO:0007669"/>
    <property type="project" value="InterPro"/>
</dbReference>
<dbReference type="SUPFAM" id="SSF47144">
    <property type="entry name" value="HSC20 (HSCB), C-terminal oligomerisation domain"/>
    <property type="match status" value="1"/>
</dbReference>
<evidence type="ECO:0000313" key="4">
    <source>
        <dbReference type="EMBL" id="CDS02814.1"/>
    </source>
</evidence>
<comment type="similarity">
    <text evidence="1">Belongs to the HscB family.</text>
</comment>
<dbReference type="GO" id="GO:0005739">
    <property type="term" value="C:mitochondrion"/>
    <property type="evidence" value="ECO:0007669"/>
    <property type="project" value="TreeGrafter"/>
</dbReference>
<dbReference type="InterPro" id="IPR009073">
    <property type="entry name" value="HscB_oligo_C"/>
</dbReference>
<dbReference type="InterPro" id="IPR004640">
    <property type="entry name" value="HscB"/>
</dbReference>
<dbReference type="InterPro" id="IPR036869">
    <property type="entry name" value="J_dom_sf"/>
</dbReference>
<dbReference type="PANTHER" id="PTHR14021:SF15">
    <property type="entry name" value="IRON-SULFUR CLUSTER CO-CHAPERONE PROTEIN HSCB"/>
    <property type="match status" value="1"/>
</dbReference>
<dbReference type="InterPro" id="IPR036386">
    <property type="entry name" value="HscB_C_sf"/>
</dbReference>
<dbReference type="OrthoDB" id="448954at2759"/>
<keyword evidence="2" id="KW-0143">Chaperone</keyword>
<gene>
    <name evidence="4" type="ORF">LRAMOSA00218</name>
</gene>
<dbReference type="Gene3D" id="1.20.1280.20">
    <property type="entry name" value="HscB, C-terminal domain"/>
    <property type="match status" value="1"/>
</dbReference>
<evidence type="ECO:0000256" key="2">
    <source>
        <dbReference type="ARBA" id="ARBA00023186"/>
    </source>
</evidence>
<dbReference type="Gene3D" id="1.10.287.110">
    <property type="entry name" value="DnaJ domain"/>
    <property type="match status" value="1"/>
</dbReference>
<evidence type="ECO:0000259" key="3">
    <source>
        <dbReference type="PROSITE" id="PS50076"/>
    </source>
</evidence>
<dbReference type="GO" id="GO:0051087">
    <property type="term" value="F:protein-folding chaperone binding"/>
    <property type="evidence" value="ECO:0007669"/>
    <property type="project" value="InterPro"/>
</dbReference>
<dbReference type="GO" id="GO:0044571">
    <property type="term" value="P:[2Fe-2S] cluster assembly"/>
    <property type="evidence" value="ECO:0007669"/>
    <property type="project" value="InterPro"/>
</dbReference>
<proteinExistence type="inferred from homology"/>
<sequence length="231" mass="26448">MLRNLGRQCFSSVRIQRPQQYYLGSLVRFQHAAATATQPACWQCGAAQQHATVLCADCQAIQPVTPNVNYYELLLDGKQHSFDVDPKALRFKFLTLQQKAHPDSYSQASKREHEYAQLQSSTLNKAYHTLKDPLARAKYLLELQGVEVGESDSLEDPALLMEVMEIREELDEATTDDQVAQVKETNDEKYQETVQRLSEAFSSNDLDAAKKFMIQLQYWESIRRAILEWSP</sequence>
<name>A0A077W8H9_9FUNG</name>
<organism evidence="4">
    <name type="scientific">Lichtheimia ramosa</name>
    <dbReference type="NCBI Taxonomy" id="688394"/>
    <lineage>
        <taxon>Eukaryota</taxon>
        <taxon>Fungi</taxon>
        <taxon>Fungi incertae sedis</taxon>
        <taxon>Mucoromycota</taxon>
        <taxon>Mucoromycotina</taxon>
        <taxon>Mucoromycetes</taxon>
        <taxon>Mucorales</taxon>
        <taxon>Lichtheimiaceae</taxon>
        <taxon>Lichtheimia</taxon>
    </lineage>
</organism>
<dbReference type="EMBL" id="LK023313">
    <property type="protein sequence ID" value="CDS02814.1"/>
    <property type="molecule type" value="Genomic_DNA"/>
</dbReference>
<dbReference type="AlphaFoldDB" id="A0A077W8H9"/>
<accession>A0A077W8H9</accession>
<dbReference type="NCBIfam" id="TIGR00714">
    <property type="entry name" value="hscB"/>
    <property type="match status" value="1"/>
</dbReference>
<dbReference type="InterPro" id="IPR001623">
    <property type="entry name" value="DnaJ_domain"/>
</dbReference>
<dbReference type="GO" id="GO:0051259">
    <property type="term" value="P:protein complex oligomerization"/>
    <property type="evidence" value="ECO:0007669"/>
    <property type="project" value="InterPro"/>
</dbReference>